<gene>
    <name evidence="1" type="ORF">BJ508DRAFT_308356</name>
</gene>
<evidence type="ECO:0000313" key="1">
    <source>
        <dbReference type="EMBL" id="RPA79423.1"/>
    </source>
</evidence>
<dbReference type="Proteomes" id="UP000275078">
    <property type="component" value="Unassembled WGS sequence"/>
</dbReference>
<accession>A0A3N4HZZ0</accession>
<protein>
    <recommendedName>
        <fullName evidence="3">F-box domain-containing protein</fullName>
    </recommendedName>
</protein>
<evidence type="ECO:0000313" key="2">
    <source>
        <dbReference type="Proteomes" id="UP000275078"/>
    </source>
</evidence>
<sequence length="319" mass="37744">MQSSQRSPQRDFLPPTVTIFDTFWNFVARTFGCTVQLFQYQVHFSIPIPNAKATKQIKLFHHSPTKWQEPHSQHLPLRQEINAYPRIILKSYGYREIHLDFPPDGVKIPKGWWRAKFYSPPDKPWTGISIYHVGQCIDRAERHFWRKRYYPKERWNGKDARWHCCPSCSMVYKNGFTPVRDDDGNTAASLLTIPRELRLCIYAQCTIFSLLQLSSTSSLLHHEINAYPSIVRASYGFRDLDHEAKNDDGEHVAVGWTGISINFVGKVKDRKEIWLWEDHYEKKQEREARTRDWLYIICRGCREMSITRGYGEYFFQFVL</sequence>
<reference evidence="1 2" key="1">
    <citation type="journal article" date="2018" name="Nat. Ecol. Evol.">
        <title>Pezizomycetes genomes reveal the molecular basis of ectomycorrhizal truffle lifestyle.</title>
        <authorList>
            <person name="Murat C."/>
            <person name="Payen T."/>
            <person name="Noel B."/>
            <person name="Kuo A."/>
            <person name="Morin E."/>
            <person name="Chen J."/>
            <person name="Kohler A."/>
            <person name="Krizsan K."/>
            <person name="Balestrini R."/>
            <person name="Da Silva C."/>
            <person name="Montanini B."/>
            <person name="Hainaut M."/>
            <person name="Levati E."/>
            <person name="Barry K.W."/>
            <person name="Belfiori B."/>
            <person name="Cichocki N."/>
            <person name="Clum A."/>
            <person name="Dockter R.B."/>
            <person name="Fauchery L."/>
            <person name="Guy J."/>
            <person name="Iotti M."/>
            <person name="Le Tacon F."/>
            <person name="Lindquist E.A."/>
            <person name="Lipzen A."/>
            <person name="Malagnac F."/>
            <person name="Mello A."/>
            <person name="Molinier V."/>
            <person name="Miyauchi S."/>
            <person name="Poulain J."/>
            <person name="Riccioni C."/>
            <person name="Rubini A."/>
            <person name="Sitrit Y."/>
            <person name="Splivallo R."/>
            <person name="Traeger S."/>
            <person name="Wang M."/>
            <person name="Zifcakova L."/>
            <person name="Wipf D."/>
            <person name="Zambonelli A."/>
            <person name="Paolocci F."/>
            <person name="Nowrousian M."/>
            <person name="Ottonello S."/>
            <person name="Baldrian P."/>
            <person name="Spatafora J.W."/>
            <person name="Henrissat B."/>
            <person name="Nagy L.G."/>
            <person name="Aury J.M."/>
            <person name="Wincker P."/>
            <person name="Grigoriev I.V."/>
            <person name="Bonfante P."/>
            <person name="Martin F.M."/>
        </authorList>
    </citation>
    <scope>NUCLEOTIDE SEQUENCE [LARGE SCALE GENOMIC DNA]</scope>
    <source>
        <strain evidence="1 2">RN42</strain>
    </source>
</reference>
<dbReference type="EMBL" id="ML119699">
    <property type="protein sequence ID" value="RPA79423.1"/>
    <property type="molecule type" value="Genomic_DNA"/>
</dbReference>
<keyword evidence="2" id="KW-1185">Reference proteome</keyword>
<organism evidence="1 2">
    <name type="scientific">Ascobolus immersus RN42</name>
    <dbReference type="NCBI Taxonomy" id="1160509"/>
    <lineage>
        <taxon>Eukaryota</taxon>
        <taxon>Fungi</taxon>
        <taxon>Dikarya</taxon>
        <taxon>Ascomycota</taxon>
        <taxon>Pezizomycotina</taxon>
        <taxon>Pezizomycetes</taxon>
        <taxon>Pezizales</taxon>
        <taxon>Ascobolaceae</taxon>
        <taxon>Ascobolus</taxon>
    </lineage>
</organism>
<evidence type="ECO:0008006" key="3">
    <source>
        <dbReference type="Google" id="ProtNLM"/>
    </source>
</evidence>
<name>A0A3N4HZZ0_ASCIM</name>
<dbReference type="AlphaFoldDB" id="A0A3N4HZZ0"/>
<proteinExistence type="predicted"/>